<evidence type="ECO:0000313" key="2">
    <source>
        <dbReference type="EMBL" id="EEF27051.1"/>
    </source>
</evidence>
<evidence type="ECO:0000313" key="3">
    <source>
        <dbReference type="Proteomes" id="UP000008311"/>
    </source>
</evidence>
<accession>B9TAR0</accession>
<evidence type="ECO:0000256" key="1">
    <source>
        <dbReference type="SAM" id="MobiDB-lite"/>
    </source>
</evidence>
<keyword evidence="3" id="KW-1185">Reference proteome</keyword>
<sequence length="80" mass="8446">MVPARLRCMVCMACRRLLSSPARSATGALRSLAAIRLATTTAYSGAPPSTRLRLRLMAPDTDSSTPPAASRPSAEVSSER</sequence>
<proteinExistence type="predicted"/>
<dbReference type="Proteomes" id="UP000008311">
    <property type="component" value="Unassembled WGS sequence"/>
</dbReference>
<dbReference type="EMBL" id="EQ975896">
    <property type="protein sequence ID" value="EEF27051.1"/>
    <property type="molecule type" value="Genomic_DNA"/>
</dbReference>
<dbReference type="AlphaFoldDB" id="B9TAR0"/>
<feature type="compositionally biased region" description="Low complexity" evidence="1">
    <location>
        <begin position="63"/>
        <end position="74"/>
    </location>
</feature>
<gene>
    <name evidence="2" type="ORF">RCOM_0281210</name>
</gene>
<organism evidence="2 3">
    <name type="scientific">Ricinus communis</name>
    <name type="common">Castor bean</name>
    <dbReference type="NCBI Taxonomy" id="3988"/>
    <lineage>
        <taxon>Eukaryota</taxon>
        <taxon>Viridiplantae</taxon>
        <taxon>Streptophyta</taxon>
        <taxon>Embryophyta</taxon>
        <taxon>Tracheophyta</taxon>
        <taxon>Spermatophyta</taxon>
        <taxon>Magnoliopsida</taxon>
        <taxon>eudicotyledons</taxon>
        <taxon>Gunneridae</taxon>
        <taxon>Pentapetalae</taxon>
        <taxon>rosids</taxon>
        <taxon>fabids</taxon>
        <taxon>Malpighiales</taxon>
        <taxon>Euphorbiaceae</taxon>
        <taxon>Acalyphoideae</taxon>
        <taxon>Acalypheae</taxon>
        <taxon>Ricinus</taxon>
    </lineage>
</organism>
<dbReference type="InParanoid" id="B9TAR0"/>
<feature type="region of interest" description="Disordered" evidence="1">
    <location>
        <begin position="57"/>
        <end position="80"/>
    </location>
</feature>
<name>B9TAR0_RICCO</name>
<reference evidence="3" key="1">
    <citation type="journal article" date="2010" name="Nat. Biotechnol.">
        <title>Draft genome sequence of the oilseed species Ricinus communis.</title>
        <authorList>
            <person name="Chan A.P."/>
            <person name="Crabtree J."/>
            <person name="Zhao Q."/>
            <person name="Lorenzi H."/>
            <person name="Orvis J."/>
            <person name="Puiu D."/>
            <person name="Melake-Berhan A."/>
            <person name="Jones K.M."/>
            <person name="Redman J."/>
            <person name="Chen G."/>
            <person name="Cahoon E.B."/>
            <person name="Gedil M."/>
            <person name="Stanke M."/>
            <person name="Haas B.J."/>
            <person name="Wortman J.R."/>
            <person name="Fraser-Liggett C.M."/>
            <person name="Ravel J."/>
            <person name="Rabinowicz P.D."/>
        </authorList>
    </citation>
    <scope>NUCLEOTIDE SEQUENCE [LARGE SCALE GENOMIC DNA]</scope>
    <source>
        <strain evidence="3">cv. Hale</strain>
    </source>
</reference>
<protein>
    <submittedName>
        <fullName evidence="2">Uncharacterized protein</fullName>
    </submittedName>
</protein>